<sequence>MSSHISTTITRAASIDEAAHALSGLDLQVDVPLAHRLTDPEEVRAAFEKNNRRPGWVWLARREGRVVAALAAWAGSDADLPVALDLPWLGTEPDRVQLFAELLATAYAELREQGLPRVELNLVLPPDRTTMPPPFLPDMHDALATAGFRHLVGRRRFRADDPARVPETTDRLRFEPVESHRDPVLVDAYRRTLVDSVDAHTVEAARSQSLDEITHEDLRDMELFIRPVSLWRVAYDRTDGALVGLVTGGAGERALNGYVGVVPEKRGHGFAADLLAFMTRQQFAAGARSIAGETDDDNVAMGITFERGGYVQESARVDFVR</sequence>
<dbReference type="Proteomes" id="UP000228758">
    <property type="component" value="Unassembled WGS sequence"/>
</dbReference>
<dbReference type="Gene3D" id="3.40.630.30">
    <property type="match status" value="1"/>
</dbReference>
<dbReference type="AlphaFoldDB" id="A0A2M9CJX5"/>
<reference evidence="2 3" key="1">
    <citation type="submission" date="2017-11" db="EMBL/GenBank/DDBJ databases">
        <title>Genomic Encyclopedia of Archaeal and Bacterial Type Strains, Phase II (KMG-II): From Individual Species to Whole Genera.</title>
        <authorList>
            <person name="Goeker M."/>
        </authorList>
    </citation>
    <scope>NUCLEOTIDE SEQUENCE [LARGE SCALE GENOMIC DNA]</scope>
    <source>
        <strain evidence="2 3">DSM 27393</strain>
    </source>
</reference>
<feature type="domain" description="N-acetyltransferase" evidence="1">
    <location>
        <begin position="184"/>
        <end position="321"/>
    </location>
</feature>
<keyword evidence="3" id="KW-1185">Reference proteome</keyword>
<dbReference type="SUPFAM" id="SSF55729">
    <property type="entry name" value="Acyl-CoA N-acyltransferases (Nat)"/>
    <property type="match status" value="1"/>
</dbReference>
<gene>
    <name evidence="2" type="ORF">CLV46_1745</name>
</gene>
<evidence type="ECO:0000313" key="3">
    <source>
        <dbReference type="Proteomes" id="UP000228758"/>
    </source>
</evidence>
<dbReference type="InterPro" id="IPR016181">
    <property type="entry name" value="Acyl_CoA_acyltransferase"/>
</dbReference>
<accession>A0A2M9CJX5</accession>
<organism evidence="2 3">
    <name type="scientific">Diaminobutyricimonas aerilata</name>
    <dbReference type="NCBI Taxonomy" id="1162967"/>
    <lineage>
        <taxon>Bacteria</taxon>
        <taxon>Bacillati</taxon>
        <taxon>Actinomycetota</taxon>
        <taxon>Actinomycetes</taxon>
        <taxon>Micrococcales</taxon>
        <taxon>Microbacteriaceae</taxon>
        <taxon>Diaminobutyricimonas</taxon>
    </lineage>
</organism>
<dbReference type="OrthoDB" id="7942268at2"/>
<name>A0A2M9CJX5_9MICO</name>
<dbReference type="GO" id="GO:0016747">
    <property type="term" value="F:acyltransferase activity, transferring groups other than amino-acyl groups"/>
    <property type="evidence" value="ECO:0007669"/>
    <property type="project" value="InterPro"/>
</dbReference>
<dbReference type="RefSeq" id="WP_100364398.1">
    <property type="nucleotide sequence ID" value="NZ_PGFF01000001.1"/>
</dbReference>
<comment type="caution">
    <text evidence="2">The sequence shown here is derived from an EMBL/GenBank/DDBJ whole genome shotgun (WGS) entry which is preliminary data.</text>
</comment>
<dbReference type="PROSITE" id="PS51186">
    <property type="entry name" value="GNAT"/>
    <property type="match status" value="1"/>
</dbReference>
<protein>
    <recommendedName>
        <fullName evidence="1">N-acetyltransferase domain-containing protein</fullName>
    </recommendedName>
</protein>
<dbReference type="InterPro" id="IPR000182">
    <property type="entry name" value="GNAT_dom"/>
</dbReference>
<evidence type="ECO:0000313" key="2">
    <source>
        <dbReference type="EMBL" id="PJJ72180.1"/>
    </source>
</evidence>
<evidence type="ECO:0000259" key="1">
    <source>
        <dbReference type="PROSITE" id="PS51186"/>
    </source>
</evidence>
<proteinExistence type="predicted"/>
<dbReference type="EMBL" id="PGFF01000001">
    <property type="protein sequence ID" value="PJJ72180.1"/>
    <property type="molecule type" value="Genomic_DNA"/>
</dbReference>